<dbReference type="RefSeq" id="WP_262856820.1">
    <property type="nucleotide sequence ID" value="NZ_JAOPKZ010000021.1"/>
</dbReference>
<evidence type="ECO:0000259" key="3">
    <source>
        <dbReference type="Pfam" id="PF09648"/>
    </source>
</evidence>
<dbReference type="InterPro" id="IPR018604">
    <property type="entry name" value="YycI-like"/>
</dbReference>
<dbReference type="EMBL" id="JAOPKZ010000021">
    <property type="protein sequence ID" value="MCU5747097.1"/>
    <property type="molecule type" value="Genomic_DNA"/>
</dbReference>
<comment type="caution">
    <text evidence="4">The sequence shown here is derived from an EMBL/GenBank/DDBJ whole genome shotgun (WGS) entry which is preliminary data.</text>
</comment>
<feature type="domain" description="Regulatory protein YycH-like" evidence="3">
    <location>
        <begin position="34"/>
        <end position="250"/>
    </location>
</feature>
<evidence type="ECO:0000256" key="2">
    <source>
        <dbReference type="SAM" id="Phobius"/>
    </source>
</evidence>
<evidence type="ECO:0000313" key="5">
    <source>
        <dbReference type="Proteomes" id="UP001209553"/>
    </source>
</evidence>
<name>A0ABT2QSZ4_9STAP</name>
<dbReference type="Proteomes" id="UP001209553">
    <property type="component" value="Unassembled WGS sequence"/>
</dbReference>
<sequence length="259" mass="30051">MNWKYAKTLFIAVFILVNLSLIVIYVDKVKKSHIHESKEENEVNFKQEQIDLPRDLPSVDGVKMQLLTARSNDFSSEGRRKTDESSVDDGARLKVDVKDHVPASEEDSEPLKNYVESSVYDGDHFRLNHIDSKQATFEQTYDGYPIMNNKKARLNFTLKDGKAERYTQSAMKTIEPSKGENNDMKQVISAKKALEALYYNQYLKRYDNVKLVRLGYYTVVREPNVQVLQANWEITVQHKDKIQTYYVEAISDNPKIIKE</sequence>
<feature type="compositionally biased region" description="Basic and acidic residues" evidence="1">
    <location>
        <begin position="76"/>
        <end position="103"/>
    </location>
</feature>
<dbReference type="Pfam" id="PF09648">
    <property type="entry name" value="YycI"/>
    <property type="match status" value="1"/>
</dbReference>
<keyword evidence="5" id="KW-1185">Reference proteome</keyword>
<keyword evidence="2" id="KW-0812">Transmembrane</keyword>
<proteinExistence type="predicted"/>
<feature type="region of interest" description="Disordered" evidence="1">
    <location>
        <begin position="73"/>
        <end position="109"/>
    </location>
</feature>
<evidence type="ECO:0000256" key="1">
    <source>
        <dbReference type="SAM" id="MobiDB-lite"/>
    </source>
</evidence>
<reference evidence="4 5" key="1">
    <citation type="journal article" date="2023" name="Int. J. Syst. Evol. Microbiol.">
        <title>Streptococcus sciuri sp. nov., Staphylococcus marylandisciuri sp. nov. and Staphylococcus americanisciuri sp. nov., isolated from faeces of eastern grey squirrel (Sciurus carolinensis).</title>
        <authorList>
            <person name="Volokhov D.V."/>
            <person name="Zagorodnyaya T.A."/>
            <person name="Furtak V.A."/>
            <person name="Nattanmai G."/>
            <person name="Randall L."/>
            <person name="Jose S."/>
            <person name="Gao Y."/>
            <person name="Eisenberg T."/>
            <person name="Delmonte P."/>
            <person name="Blom J."/>
            <person name="Mitchell K.K."/>
        </authorList>
    </citation>
    <scope>NUCLEOTIDE SEQUENCE [LARGE SCALE GENOMIC DNA]</scope>
    <source>
        <strain evidence="4 5">SQ8-PEA</strain>
    </source>
</reference>
<gene>
    <name evidence="4" type="primary">yycI</name>
    <name evidence="4" type="ORF">N9R04_10530</name>
</gene>
<feature type="transmembrane region" description="Helical" evidence="2">
    <location>
        <begin position="6"/>
        <end position="26"/>
    </location>
</feature>
<keyword evidence="2" id="KW-0472">Membrane</keyword>
<accession>A0ABT2QSZ4</accession>
<dbReference type="Gene3D" id="2.40.128.690">
    <property type="entry name" value="YycH protein, domain 3-like"/>
    <property type="match status" value="1"/>
</dbReference>
<protein>
    <submittedName>
        <fullName evidence="4">Two-component system regulatory protein YycI</fullName>
    </submittedName>
</protein>
<keyword evidence="2" id="KW-1133">Transmembrane helix</keyword>
<evidence type="ECO:0000313" key="4">
    <source>
        <dbReference type="EMBL" id="MCU5747097.1"/>
    </source>
</evidence>
<organism evidence="4 5">
    <name type="scientific">Staphylococcus marylandisciuri</name>
    <dbReference type="NCBI Taxonomy" id="2981529"/>
    <lineage>
        <taxon>Bacteria</taxon>
        <taxon>Bacillati</taxon>
        <taxon>Bacillota</taxon>
        <taxon>Bacilli</taxon>
        <taxon>Bacillales</taxon>
        <taxon>Staphylococcaceae</taxon>
        <taxon>Staphylococcus</taxon>
    </lineage>
</organism>